<accession>A0A9N9WT64</accession>
<dbReference type="OrthoDB" id="10420377at2759"/>
<dbReference type="AlphaFoldDB" id="A0A9N9WT64"/>
<reference evidence="1" key="1">
    <citation type="submission" date="2022-01" db="EMBL/GenBank/DDBJ databases">
        <authorList>
            <person name="King R."/>
        </authorList>
    </citation>
    <scope>NUCLEOTIDE SEQUENCE</scope>
</reference>
<evidence type="ECO:0000313" key="2">
    <source>
        <dbReference type="Proteomes" id="UP001153620"/>
    </source>
</evidence>
<protein>
    <submittedName>
        <fullName evidence="1">Uncharacterized protein</fullName>
    </submittedName>
</protein>
<reference evidence="1" key="2">
    <citation type="submission" date="2022-10" db="EMBL/GenBank/DDBJ databases">
        <authorList>
            <consortium name="ENA_rothamsted_submissions"/>
            <consortium name="culmorum"/>
            <person name="King R."/>
        </authorList>
    </citation>
    <scope>NUCLEOTIDE SEQUENCE</scope>
</reference>
<proteinExistence type="predicted"/>
<evidence type="ECO:0000313" key="1">
    <source>
        <dbReference type="EMBL" id="CAG9803167.1"/>
    </source>
</evidence>
<dbReference type="Proteomes" id="UP001153620">
    <property type="component" value="Chromosome 2"/>
</dbReference>
<gene>
    <name evidence="1" type="ORF">CHIRRI_LOCUS6068</name>
</gene>
<sequence>MLIYEQQVRDVFLFAQNLGMFVLTAITLKFNYTRVKNGTTFDFESPEIQSHLEEQGDCIEQSLRMKKYLDYILKSLIFDALKPLSVELAIERNTTLIKLQGILSSAISSCTFSTLFDAYVQIRRHNYCARKYVVDNDIMGLKAFNLTLNPFHIDTSQINCHEIIQSMVDDLTENEDGTTIGEVDAIQLLSHEWAVIFLTEINVSNKEREIERKKYEQDTKNVYG</sequence>
<name>A0A9N9WT64_9DIPT</name>
<organism evidence="1 2">
    <name type="scientific">Chironomus riparius</name>
    <dbReference type="NCBI Taxonomy" id="315576"/>
    <lineage>
        <taxon>Eukaryota</taxon>
        <taxon>Metazoa</taxon>
        <taxon>Ecdysozoa</taxon>
        <taxon>Arthropoda</taxon>
        <taxon>Hexapoda</taxon>
        <taxon>Insecta</taxon>
        <taxon>Pterygota</taxon>
        <taxon>Neoptera</taxon>
        <taxon>Endopterygota</taxon>
        <taxon>Diptera</taxon>
        <taxon>Nematocera</taxon>
        <taxon>Chironomoidea</taxon>
        <taxon>Chironomidae</taxon>
        <taxon>Chironominae</taxon>
        <taxon>Chironomus</taxon>
    </lineage>
</organism>
<keyword evidence="2" id="KW-1185">Reference proteome</keyword>
<dbReference type="EMBL" id="OU895878">
    <property type="protein sequence ID" value="CAG9803167.1"/>
    <property type="molecule type" value="Genomic_DNA"/>
</dbReference>